<dbReference type="PRINTS" id="PR00413">
    <property type="entry name" value="HADHALOGNASE"/>
</dbReference>
<keyword evidence="4" id="KW-1185">Reference proteome</keyword>
<proteinExistence type="inferred from homology"/>
<name>A0ABD6AVU4_9EURY</name>
<dbReference type="Pfam" id="PF00702">
    <property type="entry name" value="Hydrolase"/>
    <property type="match status" value="1"/>
</dbReference>
<comment type="caution">
    <text evidence="3">The sequence shown here is derived from an EMBL/GenBank/DDBJ whole genome shotgun (WGS) entry which is preliminary data.</text>
</comment>
<organism evidence="3 4">
    <name type="scientific">Halomarina rubra</name>
    <dbReference type="NCBI Taxonomy" id="2071873"/>
    <lineage>
        <taxon>Archaea</taxon>
        <taxon>Methanobacteriati</taxon>
        <taxon>Methanobacteriota</taxon>
        <taxon>Stenosarchaea group</taxon>
        <taxon>Halobacteria</taxon>
        <taxon>Halobacteriales</taxon>
        <taxon>Natronomonadaceae</taxon>
        <taxon>Halomarina</taxon>
    </lineage>
</organism>
<gene>
    <name evidence="3" type="ORF">ACFSBT_11285</name>
</gene>
<dbReference type="InterPro" id="IPR023214">
    <property type="entry name" value="HAD_sf"/>
</dbReference>
<keyword evidence="2 3" id="KW-0378">Hydrolase</keyword>
<sequence>MGHTDAAAPADRAVLFDLDGTLLRYAEFGAVVAAPFREVCGRYDVAWGEHNSERFFEHFGALTPDPFRRSFAETCERFGLDADPEALVAARVDAECSLSTVPDAAHETLDVLADAGHPLGVVTNGVGAVQREKLAAHDLLDRFDAVVASYDVGAHKPALAPFEAARDALGAAEFVMVGDSDDDVEGARGVGMGALRVADGSFPTASAVRDAF</sequence>
<dbReference type="EMBL" id="JBHUDC010000005">
    <property type="protein sequence ID" value="MFD1513861.1"/>
    <property type="molecule type" value="Genomic_DNA"/>
</dbReference>
<evidence type="ECO:0000256" key="2">
    <source>
        <dbReference type="ARBA" id="ARBA00022801"/>
    </source>
</evidence>
<evidence type="ECO:0000256" key="1">
    <source>
        <dbReference type="ARBA" id="ARBA00007958"/>
    </source>
</evidence>
<evidence type="ECO:0000313" key="4">
    <source>
        <dbReference type="Proteomes" id="UP001597187"/>
    </source>
</evidence>
<dbReference type="PANTHER" id="PTHR43316:SF3">
    <property type="entry name" value="HALOACID DEHALOGENASE, TYPE II (AFU_ORTHOLOGUE AFUA_2G07750)-RELATED"/>
    <property type="match status" value="1"/>
</dbReference>
<dbReference type="InterPro" id="IPR006439">
    <property type="entry name" value="HAD-SF_hydro_IA"/>
</dbReference>
<accession>A0ABD6AVU4</accession>
<dbReference type="AlphaFoldDB" id="A0ABD6AVU4"/>
<dbReference type="Gene3D" id="3.40.50.1000">
    <property type="entry name" value="HAD superfamily/HAD-like"/>
    <property type="match status" value="1"/>
</dbReference>
<dbReference type="SFLD" id="SFLDG01129">
    <property type="entry name" value="C1.5:_HAD__Beta-PGM__Phosphata"/>
    <property type="match status" value="1"/>
</dbReference>
<dbReference type="InterPro" id="IPR051540">
    <property type="entry name" value="S-2-haloacid_dehalogenase"/>
</dbReference>
<reference evidence="3 4" key="1">
    <citation type="journal article" date="2019" name="Int. J. Syst. Evol. Microbiol.">
        <title>The Global Catalogue of Microorganisms (GCM) 10K type strain sequencing project: providing services to taxonomists for standard genome sequencing and annotation.</title>
        <authorList>
            <consortium name="The Broad Institute Genomics Platform"/>
            <consortium name="The Broad Institute Genome Sequencing Center for Infectious Disease"/>
            <person name="Wu L."/>
            <person name="Ma J."/>
        </authorList>
    </citation>
    <scope>NUCLEOTIDE SEQUENCE [LARGE SCALE GENOMIC DNA]</scope>
    <source>
        <strain evidence="3 4">CGMCC 1.12563</strain>
    </source>
</reference>
<comment type="similarity">
    <text evidence="1">Belongs to the HAD-like hydrolase superfamily.</text>
</comment>
<protein>
    <submittedName>
        <fullName evidence="3">HAD family hydrolase</fullName>
        <ecNumber evidence="3">3.1.3.-</ecNumber>
    </submittedName>
</protein>
<evidence type="ECO:0000313" key="3">
    <source>
        <dbReference type="EMBL" id="MFD1513861.1"/>
    </source>
</evidence>
<dbReference type="InterPro" id="IPR036412">
    <property type="entry name" value="HAD-like_sf"/>
</dbReference>
<dbReference type="Proteomes" id="UP001597187">
    <property type="component" value="Unassembled WGS sequence"/>
</dbReference>
<dbReference type="PANTHER" id="PTHR43316">
    <property type="entry name" value="HYDROLASE, HALOACID DELAHOGENASE-RELATED"/>
    <property type="match status" value="1"/>
</dbReference>
<dbReference type="SUPFAM" id="SSF56784">
    <property type="entry name" value="HAD-like"/>
    <property type="match status" value="1"/>
</dbReference>
<dbReference type="SFLD" id="SFLDS00003">
    <property type="entry name" value="Haloacid_Dehalogenase"/>
    <property type="match status" value="1"/>
</dbReference>
<dbReference type="EC" id="3.1.3.-" evidence="3"/>
<dbReference type="RefSeq" id="WP_250873823.1">
    <property type="nucleotide sequence ID" value="NZ_JALXFV010000005.1"/>
</dbReference>
<dbReference type="NCBIfam" id="TIGR01549">
    <property type="entry name" value="HAD-SF-IA-v1"/>
    <property type="match status" value="1"/>
</dbReference>
<dbReference type="GO" id="GO:0016787">
    <property type="term" value="F:hydrolase activity"/>
    <property type="evidence" value="ECO:0007669"/>
    <property type="project" value="UniProtKB-KW"/>
</dbReference>